<dbReference type="Proteomes" id="UP001597145">
    <property type="component" value="Unassembled WGS sequence"/>
</dbReference>
<evidence type="ECO:0000313" key="3">
    <source>
        <dbReference type="EMBL" id="MFD1528353.1"/>
    </source>
</evidence>
<dbReference type="Pfam" id="PF12697">
    <property type="entry name" value="Abhydrolase_6"/>
    <property type="match status" value="1"/>
</dbReference>
<sequence length="374" mass="40880">MTPVQADRAGALRKRRRGFRIVLVALGVVPVVLTALIARYVDTNIHYYERDMADLARAGIVPKQAHVDGHVVSYAEGPDNGPAMLLIHGQGSQWQDHAKVLPELVARHHVFAVDVPGHGGSGRLPANQYTNVRIRQLLATFVERVVGSPVLVSGHSSGGLLAVSLAAERSDLVIGVLLEDPPLYSSTPQRLAGTVGGGLPRLAQEFLRDGAATDFTRHYVENGDYFSFFGALAPPIVSYASQYLDSHQGEPLEVFFLPPLVNVFFRGLVHYDPAFGAAFEDGRWYSGFDTDATLAAVTCPVVLLHTNFWSEQYGTYYSDDGVLMAAMDDQDVARALDRLQDAELMEVASGHLVHFERPERYLEAVTRLDARTGS</sequence>
<reference evidence="4" key="1">
    <citation type="journal article" date="2019" name="Int. J. Syst. Evol. Microbiol.">
        <title>The Global Catalogue of Microorganisms (GCM) 10K type strain sequencing project: providing services to taxonomists for standard genome sequencing and annotation.</title>
        <authorList>
            <consortium name="The Broad Institute Genomics Platform"/>
            <consortium name="The Broad Institute Genome Sequencing Center for Infectious Disease"/>
            <person name="Wu L."/>
            <person name="Ma J."/>
        </authorList>
    </citation>
    <scope>NUCLEOTIDE SEQUENCE [LARGE SCALE GENOMIC DNA]</scope>
    <source>
        <strain evidence="4">JCM 12165</strain>
    </source>
</reference>
<keyword evidence="1" id="KW-1133">Transmembrane helix</keyword>
<dbReference type="RefSeq" id="WP_343988452.1">
    <property type="nucleotide sequence ID" value="NZ_BAAAJG010000029.1"/>
</dbReference>
<feature type="domain" description="AB hydrolase-1" evidence="2">
    <location>
        <begin position="85"/>
        <end position="364"/>
    </location>
</feature>
<organism evidence="3 4">
    <name type="scientific">Pseudonocardia aurantiaca</name>
    <dbReference type="NCBI Taxonomy" id="75290"/>
    <lineage>
        <taxon>Bacteria</taxon>
        <taxon>Bacillati</taxon>
        <taxon>Actinomycetota</taxon>
        <taxon>Actinomycetes</taxon>
        <taxon>Pseudonocardiales</taxon>
        <taxon>Pseudonocardiaceae</taxon>
        <taxon>Pseudonocardia</taxon>
    </lineage>
</organism>
<name>A0ABW4FCB2_9PSEU</name>
<dbReference type="SUPFAM" id="SSF53474">
    <property type="entry name" value="alpha/beta-Hydrolases"/>
    <property type="match status" value="1"/>
</dbReference>
<keyword evidence="3" id="KW-0378">Hydrolase</keyword>
<dbReference type="InterPro" id="IPR000073">
    <property type="entry name" value="AB_hydrolase_1"/>
</dbReference>
<comment type="caution">
    <text evidence="3">The sequence shown here is derived from an EMBL/GenBank/DDBJ whole genome shotgun (WGS) entry which is preliminary data.</text>
</comment>
<proteinExistence type="predicted"/>
<evidence type="ECO:0000313" key="4">
    <source>
        <dbReference type="Proteomes" id="UP001597145"/>
    </source>
</evidence>
<evidence type="ECO:0000259" key="2">
    <source>
        <dbReference type="Pfam" id="PF12697"/>
    </source>
</evidence>
<gene>
    <name evidence="3" type="ORF">ACFSCY_02760</name>
</gene>
<dbReference type="PANTHER" id="PTHR46438">
    <property type="entry name" value="ALPHA/BETA-HYDROLASES SUPERFAMILY PROTEIN"/>
    <property type="match status" value="1"/>
</dbReference>
<evidence type="ECO:0000256" key="1">
    <source>
        <dbReference type="SAM" id="Phobius"/>
    </source>
</evidence>
<accession>A0ABW4FCB2</accession>
<dbReference type="InterPro" id="IPR029058">
    <property type="entry name" value="AB_hydrolase_fold"/>
</dbReference>
<dbReference type="EMBL" id="JBHUCP010000002">
    <property type="protein sequence ID" value="MFD1528353.1"/>
    <property type="molecule type" value="Genomic_DNA"/>
</dbReference>
<keyword evidence="4" id="KW-1185">Reference proteome</keyword>
<dbReference type="GO" id="GO:0016787">
    <property type="term" value="F:hydrolase activity"/>
    <property type="evidence" value="ECO:0007669"/>
    <property type="project" value="UniProtKB-KW"/>
</dbReference>
<keyword evidence="1" id="KW-0472">Membrane</keyword>
<keyword evidence="1" id="KW-0812">Transmembrane</keyword>
<protein>
    <submittedName>
        <fullName evidence="3">Alpha/beta fold hydrolase</fullName>
    </submittedName>
</protein>
<dbReference type="Gene3D" id="3.40.50.1820">
    <property type="entry name" value="alpha/beta hydrolase"/>
    <property type="match status" value="1"/>
</dbReference>
<feature type="transmembrane region" description="Helical" evidence="1">
    <location>
        <begin position="21"/>
        <end position="41"/>
    </location>
</feature>
<dbReference type="PANTHER" id="PTHR46438:SF2">
    <property type="entry name" value="ALPHA_BETA-HYDROLASES SUPERFAMILY PROTEIN"/>
    <property type="match status" value="1"/>
</dbReference>